<protein>
    <submittedName>
        <fullName evidence="1">Uncharacterized protein</fullName>
    </submittedName>
</protein>
<proteinExistence type="predicted"/>
<evidence type="ECO:0000313" key="2">
    <source>
        <dbReference type="Proteomes" id="UP000228900"/>
    </source>
</evidence>
<comment type="caution">
    <text evidence="1">The sequence shown here is derived from an EMBL/GenBank/DDBJ whole genome shotgun (WGS) entry which is preliminary data.</text>
</comment>
<dbReference type="EMBL" id="PFAQ01000007">
    <property type="protein sequence ID" value="PIT95317.1"/>
    <property type="molecule type" value="Genomic_DNA"/>
</dbReference>
<sequence length="123" mass="14462">MLFQTLKSFFLLNKKVAFECRGKLYSPPNLLDLSKSPKFSEYQILRGETILPSGEIAKSLFIDYIADERYALAKMTKWSTELYQDKVLRMECNIGKQKKNEKQEKSKKLKEIQEPWLMCQSLN</sequence>
<reference evidence="2" key="1">
    <citation type="submission" date="2017-09" db="EMBL/GenBank/DDBJ databases">
        <title>Depth-based differentiation of microbial function through sediment-hosted aquifers and enrichment of novel symbionts in the deep terrestrial subsurface.</title>
        <authorList>
            <person name="Probst A.J."/>
            <person name="Ladd B."/>
            <person name="Jarett J.K."/>
            <person name="Geller-Mcgrath D.E."/>
            <person name="Sieber C.M.K."/>
            <person name="Emerson J.B."/>
            <person name="Anantharaman K."/>
            <person name="Thomas B.C."/>
            <person name="Malmstrom R."/>
            <person name="Stieglmeier M."/>
            <person name="Klingl A."/>
            <person name="Woyke T."/>
            <person name="Ryan C.M."/>
            <person name="Banfield J.F."/>
        </authorList>
    </citation>
    <scope>NUCLEOTIDE SEQUENCE [LARGE SCALE GENOMIC DNA]</scope>
</reference>
<name>A0A2M6WR80_9BACT</name>
<organism evidence="1 2">
    <name type="scientific">Candidatus Falkowbacteria bacterium CG10_big_fil_rev_8_21_14_0_10_39_9</name>
    <dbReference type="NCBI Taxonomy" id="1974566"/>
    <lineage>
        <taxon>Bacteria</taxon>
        <taxon>Candidatus Falkowiibacteriota</taxon>
    </lineage>
</organism>
<dbReference type="AlphaFoldDB" id="A0A2M6WR80"/>
<evidence type="ECO:0000313" key="1">
    <source>
        <dbReference type="EMBL" id="PIT95317.1"/>
    </source>
</evidence>
<dbReference type="Proteomes" id="UP000228900">
    <property type="component" value="Unassembled WGS sequence"/>
</dbReference>
<accession>A0A2M6WR80</accession>
<gene>
    <name evidence="1" type="ORF">COT98_00370</name>
</gene>